<name>A0A918U6W7_9NEIS</name>
<reference evidence="3" key="2">
    <citation type="submission" date="2020-09" db="EMBL/GenBank/DDBJ databases">
        <authorList>
            <person name="Sun Q."/>
            <person name="Kim S."/>
        </authorList>
    </citation>
    <scope>NUCLEOTIDE SEQUENCE</scope>
    <source>
        <strain evidence="3">KCTC 32182</strain>
    </source>
</reference>
<feature type="region of interest" description="Disordered" evidence="1">
    <location>
        <begin position="144"/>
        <end position="190"/>
    </location>
</feature>
<protein>
    <recommendedName>
        <fullName evidence="2">Zinc finger/thioredoxin putative domain-containing protein</fullName>
    </recommendedName>
</protein>
<evidence type="ECO:0000256" key="1">
    <source>
        <dbReference type="SAM" id="MobiDB-lite"/>
    </source>
</evidence>
<evidence type="ECO:0000313" key="4">
    <source>
        <dbReference type="Proteomes" id="UP000645257"/>
    </source>
</evidence>
<feature type="compositionally biased region" description="Acidic residues" evidence="1">
    <location>
        <begin position="76"/>
        <end position="90"/>
    </location>
</feature>
<feature type="region of interest" description="Disordered" evidence="1">
    <location>
        <begin position="48"/>
        <end position="127"/>
    </location>
</feature>
<evidence type="ECO:0000313" key="3">
    <source>
        <dbReference type="EMBL" id="GGY02042.1"/>
    </source>
</evidence>
<feature type="compositionally biased region" description="Basic and acidic residues" evidence="1">
    <location>
        <begin position="64"/>
        <end position="75"/>
    </location>
</feature>
<evidence type="ECO:0000259" key="2">
    <source>
        <dbReference type="Pfam" id="PF13719"/>
    </source>
</evidence>
<accession>A0A918U6W7</accession>
<dbReference type="AlphaFoldDB" id="A0A918U6W7"/>
<dbReference type="RefSeq" id="WP_189529872.1">
    <property type="nucleotide sequence ID" value="NZ_BMYX01000001.1"/>
</dbReference>
<sequence>MTYTTQCPDCQTRFKVNDAQLAVAGGLVRCGRCSHVFNATLHLVEQPEPPRLDEEAPAPQPETPHAHLPEHRTPAEELDDFELEVPDFDPEAARAEAEAERLAAERTDEMAEEKLPPPSDDSAAPTPEDIDAFQRALSDALHTPAVPHHDRSPDAPIGDPFAEPVSTFVPPPSHEADTRSEEDDEDETPAIFDTRRTAAKPAAMSENEPFAEPFTPARDEPALSFATAMDPVDTPTTGRAWWKTTLLVAASVVGLTLLAGQLVYLNRTRIGAEVPELRPALETACKAFGCTVALPTDLQYIRTEWSDCPQLPDHPNVLQLQAKVRNRAPYPQAWPMMELTLKDGDDQVLVRKVFTPKEYLKADDFKLGRFNANTEARVDILFDAGPIRPRGYSIYWFYP</sequence>
<proteinExistence type="predicted"/>
<dbReference type="Pfam" id="PF11906">
    <property type="entry name" value="DUF3426"/>
    <property type="match status" value="1"/>
</dbReference>
<dbReference type="Proteomes" id="UP000645257">
    <property type="component" value="Unassembled WGS sequence"/>
</dbReference>
<dbReference type="InterPro" id="IPR011723">
    <property type="entry name" value="Znf/thioredoxin_put"/>
</dbReference>
<dbReference type="Pfam" id="PF13719">
    <property type="entry name" value="Zn_ribbon_5"/>
    <property type="match status" value="1"/>
</dbReference>
<dbReference type="InterPro" id="IPR021834">
    <property type="entry name" value="DUF3426"/>
</dbReference>
<organism evidence="3 4">
    <name type="scientific">Paludibacterium paludis</name>
    <dbReference type="NCBI Taxonomy" id="1225769"/>
    <lineage>
        <taxon>Bacteria</taxon>
        <taxon>Pseudomonadati</taxon>
        <taxon>Pseudomonadota</taxon>
        <taxon>Betaproteobacteria</taxon>
        <taxon>Neisseriales</taxon>
        <taxon>Chromobacteriaceae</taxon>
        <taxon>Paludibacterium</taxon>
    </lineage>
</organism>
<gene>
    <name evidence="3" type="ORF">GCM10011289_00120</name>
</gene>
<feature type="domain" description="Zinc finger/thioredoxin putative" evidence="2">
    <location>
        <begin position="5"/>
        <end position="39"/>
    </location>
</feature>
<comment type="caution">
    <text evidence="3">The sequence shown here is derived from an EMBL/GenBank/DDBJ whole genome shotgun (WGS) entry which is preliminary data.</text>
</comment>
<dbReference type="EMBL" id="BMYX01000001">
    <property type="protein sequence ID" value="GGY02042.1"/>
    <property type="molecule type" value="Genomic_DNA"/>
</dbReference>
<feature type="compositionally biased region" description="Basic and acidic residues" evidence="1">
    <location>
        <begin position="91"/>
        <end position="115"/>
    </location>
</feature>
<reference evidence="3" key="1">
    <citation type="journal article" date="2014" name="Int. J. Syst. Evol. Microbiol.">
        <title>Complete genome sequence of Corynebacterium casei LMG S-19264T (=DSM 44701T), isolated from a smear-ripened cheese.</title>
        <authorList>
            <consortium name="US DOE Joint Genome Institute (JGI-PGF)"/>
            <person name="Walter F."/>
            <person name="Albersmeier A."/>
            <person name="Kalinowski J."/>
            <person name="Ruckert C."/>
        </authorList>
    </citation>
    <scope>NUCLEOTIDE SEQUENCE</scope>
    <source>
        <strain evidence="3">KCTC 32182</strain>
    </source>
</reference>
<dbReference type="NCBIfam" id="TIGR02098">
    <property type="entry name" value="MJ0042_CXXC"/>
    <property type="match status" value="1"/>
</dbReference>
<keyword evidence="4" id="KW-1185">Reference proteome</keyword>